<dbReference type="GO" id="GO:0008270">
    <property type="term" value="F:zinc ion binding"/>
    <property type="evidence" value="ECO:0007669"/>
    <property type="project" value="UniProtKB-KW"/>
</dbReference>
<dbReference type="PANTHER" id="PTHR24392:SF31">
    <property type="entry name" value="C2H2-TYPE DOMAIN-CONTAINING PROTEIN"/>
    <property type="match status" value="1"/>
</dbReference>
<proteinExistence type="predicted"/>
<dbReference type="InterPro" id="IPR036236">
    <property type="entry name" value="Znf_C2H2_sf"/>
</dbReference>
<dbReference type="Pfam" id="PF00096">
    <property type="entry name" value="zf-C2H2"/>
    <property type="match status" value="1"/>
</dbReference>
<evidence type="ECO:0000256" key="9">
    <source>
        <dbReference type="SAM" id="MobiDB-lite"/>
    </source>
</evidence>
<feature type="domain" description="C2H2-type" evidence="10">
    <location>
        <begin position="873"/>
        <end position="900"/>
    </location>
</feature>
<feature type="compositionally biased region" description="Polar residues" evidence="9">
    <location>
        <begin position="337"/>
        <end position="347"/>
    </location>
</feature>
<feature type="region of interest" description="Disordered" evidence="9">
    <location>
        <begin position="561"/>
        <end position="583"/>
    </location>
</feature>
<feature type="compositionally biased region" description="Basic residues" evidence="9">
    <location>
        <begin position="242"/>
        <end position="256"/>
    </location>
</feature>
<dbReference type="PANTHER" id="PTHR24392">
    <property type="entry name" value="ZINC FINGER PROTEIN"/>
    <property type="match status" value="1"/>
</dbReference>
<feature type="compositionally biased region" description="Basic and acidic residues" evidence="9">
    <location>
        <begin position="133"/>
        <end position="143"/>
    </location>
</feature>
<keyword evidence="7" id="KW-0539">Nucleus</keyword>
<evidence type="ECO:0000313" key="11">
    <source>
        <dbReference type="EnsemblMetazoa" id="G17435.1:cds"/>
    </source>
</evidence>
<dbReference type="InterPro" id="IPR013087">
    <property type="entry name" value="Znf_C2H2_type"/>
</dbReference>
<dbReference type="SUPFAM" id="SSF57667">
    <property type="entry name" value="beta-beta-alpha zinc fingers"/>
    <property type="match status" value="4"/>
</dbReference>
<evidence type="ECO:0000256" key="1">
    <source>
        <dbReference type="ARBA" id="ARBA00004123"/>
    </source>
</evidence>
<evidence type="ECO:0000256" key="8">
    <source>
        <dbReference type="PROSITE-ProRule" id="PRU00042"/>
    </source>
</evidence>
<dbReference type="PROSITE" id="PS00028">
    <property type="entry name" value="ZINC_FINGER_C2H2_1"/>
    <property type="match status" value="2"/>
</dbReference>
<dbReference type="GO" id="GO:0005634">
    <property type="term" value="C:nucleus"/>
    <property type="evidence" value="ECO:0007669"/>
    <property type="project" value="UniProtKB-SubCell"/>
</dbReference>
<feature type="compositionally biased region" description="Basic and acidic residues" evidence="9">
    <location>
        <begin position="156"/>
        <end position="177"/>
    </location>
</feature>
<keyword evidence="5" id="KW-0862">Zinc</keyword>
<feature type="region of interest" description="Disordered" evidence="9">
    <location>
        <begin position="59"/>
        <end position="177"/>
    </location>
</feature>
<dbReference type="Gene3D" id="3.30.160.60">
    <property type="entry name" value="Classic Zinc Finger"/>
    <property type="match status" value="4"/>
</dbReference>
<feature type="region of interest" description="Disordered" evidence="9">
    <location>
        <begin position="401"/>
        <end position="420"/>
    </location>
</feature>
<feature type="domain" description="C2H2-type" evidence="10">
    <location>
        <begin position="721"/>
        <end position="748"/>
    </location>
</feature>
<feature type="region of interest" description="Disordered" evidence="9">
    <location>
        <begin position="1"/>
        <end position="35"/>
    </location>
</feature>
<evidence type="ECO:0000256" key="7">
    <source>
        <dbReference type="ARBA" id="ARBA00023242"/>
    </source>
</evidence>
<keyword evidence="3" id="KW-0677">Repeat</keyword>
<dbReference type="EnsemblMetazoa" id="G17435.1">
    <property type="protein sequence ID" value="G17435.1:cds"/>
    <property type="gene ID" value="G17435"/>
</dbReference>
<evidence type="ECO:0000256" key="4">
    <source>
        <dbReference type="ARBA" id="ARBA00022771"/>
    </source>
</evidence>
<reference evidence="11" key="1">
    <citation type="submission" date="2022-08" db="UniProtKB">
        <authorList>
            <consortium name="EnsemblMetazoa"/>
        </authorList>
    </citation>
    <scope>IDENTIFICATION</scope>
    <source>
        <strain evidence="11">05x7-T-G4-1.051#20</strain>
    </source>
</reference>
<dbReference type="OrthoDB" id="2687452at2759"/>
<evidence type="ECO:0000256" key="5">
    <source>
        <dbReference type="ARBA" id="ARBA00022833"/>
    </source>
</evidence>
<sequence>MPILRGSPRIDSTKVNEQSEVQDSKRETRSSKSPAVCASLRLKEFKSSQKLTRAEVKTAAAARLAQRNKRKAEKEPEPATSKELKKYELKTPEVKPRSPKKGSPSKKPLVGLGSESKKVAGTLQNADPSEEDTSVKGKEKLQKLSEPTSLSDESPNEEKEDCRHKRKQSLEVKDDTNVKKRRKLAFFEYVVEEISPKKERKEKHAEQDEDEVDEESGGRRRSKRGSIPNTMYLKNFIDPSKRTPKGSKSKLTKKGLWKSNEVEAKPSNKQDRMEIIKWEVDGPALTFTPKGKTSAVFQKCTSKGEEGIEEGGVSGAPPTARETLHPDAPPSEEKSSVNEAPKSTTHSKAMEETSSERDTDMEIKELLTQMSKQKDNSIDLEITKMSVVYINNESNVDAVNEEKMENEESNSKEAKPDDDSADVVMACRTETCIEIQGVTEEVNEIAGETGETVEIDSVNKCVQLRERPGRICKQEVEEMEEDEKFLVGMEEKSNKAEVEDNVKKTAGSTELQETVSIQVISQKEGKVPVQTTDMSVQADDFSDSDNQGEAAVDENEINSAEKLAQSEKSSADNQKNPTIITMPDGRSLTVTSTDKAAFTFRTVSKPTISKQAHIRRITLPSGPSELKIINANPELLNKVKPTLLSPEGDVITEGPEAIVLEAAQKSQDNWNAVYKSQGMGNDNQEVILVSLPEGQEVKQKFPFKPKKIDDVVFEINEDGEYVCGECNYKTSRKSNWYKHRKKHMGQKTHKCEYCNYVAATSSNLKRHQNIHLDVREHHCDQCGQTFRQKIHLERHIKYKHEEKSVKCPLCDYVCANENPDLKVHIKRRHIPQEDDDTKEAKSYSCEECGLMTYSKKDMRQHMKFHKNGPELKLFCEQCSFVTDCESRLKRHVLIHSHERPYQCGLCDYRGSQKEHVLRHMKTQHQIYVEKRSKRGLDVEDSDSKDSSTADKQHDKSDYSSQEKIFACNHCSMKFSKLINLYKHLHGQHKEVLPQDSEEFLCVVCDFRTSSKKNLLVHMRKHNLQDQVPPSHVYSCVLCRYMNPRRRNLFQHMKKKHGIEIVIRDDGSTSCFVTDSLPSNEDSINNILTVGDVVTTSSEEAPQLQIVTDDASNTQNIISIEDLAYAVSHPKPNTRLVKETTVKPRIATVVKEHEAAEAIEGLQALAGQPGITQFTIESQKQDIMETEVITMENPVEFVEEKEAEKESGYQLTTDQLMGLSTGDFVEINGEMYKVEISTEDAGNLVSADVPTTSSVQSEIGLSVTEAPQTVNNQLVLAEVKNDHIGSSIASDTQTSLVQTQTSNNDSAPTMITDNSQSISQIDSSVMDLKETNQDGLVETKPGPIEKIEPTENAEEIPEGYTQEANADKEPTNNGRDTVTTTIEDVLMQVQTGENMATSNISSEEPIESEGVITSEILGIQHSEPIPVQTTFSADDQQLVEKMEAIVSEESSVSQEVMEVGDIAELANSVTATPSDNNNADQITEPAYLQQEVDTKITMDTSDSDAMATSS</sequence>
<feature type="region of interest" description="Disordered" evidence="9">
    <location>
        <begin position="929"/>
        <end position="956"/>
    </location>
</feature>
<accession>A0A8W8J695</accession>
<evidence type="ECO:0000313" key="12">
    <source>
        <dbReference type="Proteomes" id="UP000005408"/>
    </source>
</evidence>
<feature type="compositionally biased region" description="Basic and acidic residues" evidence="9">
    <location>
        <begin position="409"/>
        <end position="418"/>
    </location>
</feature>
<name>A0A8W8J695_MAGGI</name>
<comment type="subcellular location">
    <subcellularLocation>
        <location evidence="1">Nucleus</location>
    </subcellularLocation>
</comment>
<keyword evidence="12" id="KW-1185">Reference proteome</keyword>
<feature type="region of interest" description="Disordered" evidence="9">
    <location>
        <begin position="303"/>
        <end position="359"/>
    </location>
</feature>
<feature type="region of interest" description="Disordered" evidence="9">
    <location>
        <begin position="1290"/>
        <end position="1311"/>
    </location>
</feature>
<feature type="compositionally biased region" description="Basic and acidic residues" evidence="9">
    <location>
        <begin position="72"/>
        <end position="96"/>
    </location>
</feature>
<feature type="domain" description="C2H2-type" evidence="10">
    <location>
        <begin position="843"/>
        <end position="870"/>
    </location>
</feature>
<keyword evidence="2" id="KW-0479">Metal-binding</keyword>
<dbReference type="OMA" id="MACRTET"/>
<evidence type="ECO:0000259" key="10">
    <source>
        <dbReference type="PROSITE" id="PS50157"/>
    </source>
</evidence>
<keyword evidence="6" id="KW-0238">DNA-binding</keyword>
<feature type="compositionally biased region" description="Basic and acidic residues" evidence="9">
    <location>
        <begin position="260"/>
        <end position="270"/>
    </location>
</feature>
<feature type="region of interest" description="Disordered" evidence="9">
    <location>
        <begin position="195"/>
        <end position="270"/>
    </location>
</feature>
<dbReference type="PROSITE" id="PS50157">
    <property type="entry name" value="ZINC_FINGER_C2H2_2"/>
    <property type="match status" value="6"/>
</dbReference>
<protein>
    <recommendedName>
        <fullName evidence="10">C2H2-type domain-containing protein</fullName>
    </recommendedName>
</protein>
<dbReference type="Proteomes" id="UP000005408">
    <property type="component" value="Unassembled WGS sequence"/>
</dbReference>
<dbReference type="FunFam" id="3.30.160.60:FF:000446">
    <property type="entry name" value="Zinc finger protein"/>
    <property type="match status" value="1"/>
</dbReference>
<evidence type="ECO:0000256" key="2">
    <source>
        <dbReference type="ARBA" id="ARBA00022723"/>
    </source>
</evidence>
<evidence type="ECO:0000256" key="3">
    <source>
        <dbReference type="ARBA" id="ARBA00022737"/>
    </source>
</evidence>
<keyword evidence="4 8" id="KW-0863">Zinc-finger</keyword>
<feature type="compositionally biased region" description="Polar residues" evidence="9">
    <location>
        <begin position="566"/>
        <end position="579"/>
    </location>
</feature>
<dbReference type="GO" id="GO:0003677">
    <property type="term" value="F:DNA binding"/>
    <property type="evidence" value="ECO:0007669"/>
    <property type="project" value="UniProtKB-KW"/>
</dbReference>
<feature type="compositionally biased region" description="Basic and acidic residues" evidence="9">
    <location>
        <begin position="348"/>
        <end position="359"/>
    </location>
</feature>
<dbReference type="SMART" id="SM00355">
    <property type="entry name" value="ZnF_C2H2"/>
    <property type="match status" value="10"/>
</dbReference>
<feature type="domain" description="C2H2-type" evidence="10">
    <location>
        <begin position="749"/>
        <end position="776"/>
    </location>
</feature>
<organism evidence="11 12">
    <name type="scientific">Magallana gigas</name>
    <name type="common">Pacific oyster</name>
    <name type="synonym">Crassostrea gigas</name>
    <dbReference type="NCBI Taxonomy" id="29159"/>
    <lineage>
        <taxon>Eukaryota</taxon>
        <taxon>Metazoa</taxon>
        <taxon>Spiralia</taxon>
        <taxon>Lophotrochozoa</taxon>
        <taxon>Mollusca</taxon>
        <taxon>Bivalvia</taxon>
        <taxon>Autobranchia</taxon>
        <taxon>Pteriomorphia</taxon>
        <taxon>Ostreida</taxon>
        <taxon>Ostreoidea</taxon>
        <taxon>Ostreidae</taxon>
        <taxon>Magallana</taxon>
    </lineage>
</organism>
<feature type="domain" description="C2H2-type" evidence="10">
    <location>
        <begin position="965"/>
        <end position="993"/>
    </location>
</feature>
<feature type="compositionally biased region" description="Basic and acidic residues" evidence="9">
    <location>
        <begin position="195"/>
        <end position="206"/>
    </location>
</feature>
<feature type="domain" description="C2H2-type" evidence="10">
    <location>
        <begin position="777"/>
        <end position="805"/>
    </location>
</feature>
<evidence type="ECO:0000256" key="6">
    <source>
        <dbReference type="ARBA" id="ARBA00023125"/>
    </source>
</evidence>